<proteinExistence type="predicted"/>
<feature type="domain" description="DUF6533" evidence="2">
    <location>
        <begin position="20"/>
        <end position="63"/>
    </location>
</feature>
<feature type="transmembrane region" description="Helical" evidence="1">
    <location>
        <begin position="83"/>
        <end position="102"/>
    </location>
</feature>
<keyword evidence="1" id="KW-0812">Transmembrane</keyword>
<evidence type="ECO:0000256" key="1">
    <source>
        <dbReference type="SAM" id="Phobius"/>
    </source>
</evidence>
<reference evidence="3" key="1">
    <citation type="journal article" date="2018" name="Genome Biol. Evol.">
        <title>Genomics and development of Lentinus tigrinus, a white-rot wood-decaying mushroom with dimorphic fruiting bodies.</title>
        <authorList>
            <person name="Wu B."/>
            <person name="Xu Z."/>
            <person name="Knudson A."/>
            <person name="Carlson A."/>
            <person name="Chen N."/>
            <person name="Kovaka S."/>
            <person name="LaButti K."/>
            <person name="Lipzen A."/>
            <person name="Pennachio C."/>
            <person name="Riley R."/>
            <person name="Schakwitz W."/>
            <person name="Umezawa K."/>
            <person name="Ohm R.A."/>
            <person name="Grigoriev I.V."/>
            <person name="Nagy L.G."/>
            <person name="Gibbons J."/>
            <person name="Hibbett D."/>
        </authorList>
    </citation>
    <scope>NUCLEOTIDE SEQUENCE [LARGE SCALE GENOMIC DNA]</scope>
    <source>
        <strain evidence="3">ALCF2SS1-6</strain>
    </source>
</reference>
<dbReference type="InterPro" id="IPR045340">
    <property type="entry name" value="DUF6533"/>
</dbReference>
<feature type="transmembrane region" description="Helical" evidence="1">
    <location>
        <begin position="15"/>
        <end position="35"/>
    </location>
</feature>
<keyword evidence="1" id="KW-0472">Membrane</keyword>
<evidence type="ECO:0000313" key="4">
    <source>
        <dbReference type="Proteomes" id="UP000313359"/>
    </source>
</evidence>
<feature type="transmembrane region" description="Helical" evidence="1">
    <location>
        <begin position="199"/>
        <end position="219"/>
    </location>
</feature>
<gene>
    <name evidence="3" type="ORF">L227DRAFT_581421</name>
</gene>
<organism evidence="3 4">
    <name type="scientific">Lentinus tigrinus ALCF2SS1-6</name>
    <dbReference type="NCBI Taxonomy" id="1328759"/>
    <lineage>
        <taxon>Eukaryota</taxon>
        <taxon>Fungi</taxon>
        <taxon>Dikarya</taxon>
        <taxon>Basidiomycota</taxon>
        <taxon>Agaricomycotina</taxon>
        <taxon>Agaricomycetes</taxon>
        <taxon>Polyporales</taxon>
        <taxon>Polyporaceae</taxon>
        <taxon>Lentinus</taxon>
    </lineage>
</organism>
<dbReference type="Pfam" id="PF20151">
    <property type="entry name" value="DUF6533"/>
    <property type="match status" value="1"/>
</dbReference>
<feature type="transmembrane region" description="Helical" evidence="1">
    <location>
        <begin position="166"/>
        <end position="187"/>
    </location>
</feature>
<keyword evidence="4" id="KW-1185">Reference proteome</keyword>
<sequence length="317" mass="35004">MSNSEIASSWYDSVIANQTATAATVFMFYDFLITTGREVEAFWRRPVTAASILFFANKYISILNHILVFVTPLPQNDKSCTQIVLAGFVVELAQYIPWGAFSAMRTLALSRSRILAAIIAALFSVPFIVNFYLFRYKMDGKVDPLFGCQMHQDIHVPHSVTLKLTAMSRSSLILADIILIIITWWTIPRRHAIRCETRFLLARVLLLDGTVYFILLLILNSLHITFTLLSIFGTGGSSNMTAFTEPVTTVLTSRFLLDIQEASRRPVAAMSTDASMSGAANSSTAPWSSFAGSLSTAVYFSFIPDSQSSSEGGDEGE</sequence>
<dbReference type="AlphaFoldDB" id="A0A5C2RT76"/>
<evidence type="ECO:0000259" key="2">
    <source>
        <dbReference type="Pfam" id="PF20151"/>
    </source>
</evidence>
<dbReference type="Proteomes" id="UP000313359">
    <property type="component" value="Unassembled WGS sequence"/>
</dbReference>
<evidence type="ECO:0000313" key="3">
    <source>
        <dbReference type="EMBL" id="RPD53396.1"/>
    </source>
</evidence>
<dbReference type="OrthoDB" id="2750788at2759"/>
<name>A0A5C2RT76_9APHY</name>
<keyword evidence="1" id="KW-1133">Transmembrane helix</keyword>
<protein>
    <recommendedName>
        <fullName evidence="2">DUF6533 domain-containing protein</fullName>
    </recommendedName>
</protein>
<accession>A0A5C2RT76</accession>
<feature type="transmembrane region" description="Helical" evidence="1">
    <location>
        <begin position="114"/>
        <end position="134"/>
    </location>
</feature>
<feature type="transmembrane region" description="Helical" evidence="1">
    <location>
        <begin position="47"/>
        <end position="71"/>
    </location>
</feature>
<dbReference type="EMBL" id="ML122323">
    <property type="protein sequence ID" value="RPD53396.1"/>
    <property type="molecule type" value="Genomic_DNA"/>
</dbReference>